<dbReference type="PROSITE" id="PS01095">
    <property type="entry name" value="GH18_1"/>
    <property type="match status" value="1"/>
</dbReference>
<dbReference type="SMART" id="SM00236">
    <property type="entry name" value="fCBD"/>
    <property type="match status" value="1"/>
</dbReference>
<evidence type="ECO:0000256" key="10">
    <source>
        <dbReference type="ARBA" id="ARBA00023295"/>
    </source>
</evidence>
<dbReference type="InterPro" id="IPR001223">
    <property type="entry name" value="Glyco_hydro18_cat"/>
</dbReference>
<evidence type="ECO:0000256" key="14">
    <source>
        <dbReference type="SAM" id="MobiDB-lite"/>
    </source>
</evidence>
<dbReference type="InterPro" id="IPR045321">
    <property type="entry name" value="Cts1-like"/>
</dbReference>
<keyword evidence="19" id="KW-1185">Reference proteome</keyword>
<dbReference type="GO" id="GO:0030248">
    <property type="term" value="F:cellulose binding"/>
    <property type="evidence" value="ECO:0007669"/>
    <property type="project" value="InterPro"/>
</dbReference>
<evidence type="ECO:0000256" key="8">
    <source>
        <dbReference type="ARBA" id="ARBA00023024"/>
    </source>
</evidence>
<dbReference type="CDD" id="cd02877">
    <property type="entry name" value="GH18_hevamine_XipI_class_III"/>
    <property type="match status" value="1"/>
</dbReference>
<evidence type="ECO:0000313" key="19">
    <source>
        <dbReference type="Proteomes" id="UP000293360"/>
    </source>
</evidence>
<comment type="similarity">
    <text evidence="12">Belongs to the glycosyl hydrolase 18 family. Chitinase class III subfamily.</text>
</comment>
<dbReference type="InterPro" id="IPR001579">
    <property type="entry name" value="Glyco_hydro_18_chit_AS"/>
</dbReference>
<dbReference type="GO" id="GO:0005576">
    <property type="term" value="C:extracellular region"/>
    <property type="evidence" value="ECO:0007669"/>
    <property type="project" value="UniProtKB-SubCell"/>
</dbReference>
<dbReference type="PANTHER" id="PTHR45708:SF49">
    <property type="entry name" value="ENDOCHITINASE"/>
    <property type="match status" value="1"/>
</dbReference>
<proteinExistence type="inferred from homology"/>
<dbReference type="Gene3D" id="3.20.20.80">
    <property type="entry name" value="Glycosidases"/>
    <property type="match status" value="1"/>
</dbReference>
<dbReference type="GO" id="GO:0008061">
    <property type="term" value="F:chitin binding"/>
    <property type="evidence" value="ECO:0007669"/>
    <property type="project" value="UniProtKB-KW"/>
</dbReference>
<comment type="subcellular location">
    <subcellularLocation>
        <location evidence="2">Secreted</location>
    </subcellularLocation>
</comment>
<dbReference type="SUPFAM" id="SSF51445">
    <property type="entry name" value="(Trans)glycosidases"/>
    <property type="match status" value="1"/>
</dbReference>
<dbReference type="Proteomes" id="UP000293360">
    <property type="component" value="Unassembled WGS sequence"/>
</dbReference>
<evidence type="ECO:0000256" key="9">
    <source>
        <dbReference type="ARBA" id="ARBA00023277"/>
    </source>
</evidence>
<dbReference type="InterPro" id="IPR035971">
    <property type="entry name" value="CBD_sf"/>
</dbReference>
<feature type="chain" id="PRO_5020450445" description="chitinase" evidence="15">
    <location>
        <begin position="22"/>
        <end position="382"/>
    </location>
</feature>
<dbReference type="PROSITE" id="PS51164">
    <property type="entry name" value="CBM1_2"/>
    <property type="match status" value="1"/>
</dbReference>
<evidence type="ECO:0000256" key="2">
    <source>
        <dbReference type="ARBA" id="ARBA00004613"/>
    </source>
</evidence>
<evidence type="ECO:0000256" key="15">
    <source>
        <dbReference type="SAM" id="SignalP"/>
    </source>
</evidence>
<organism evidence="18 19">
    <name type="scientific">Monosporascus ibericus</name>
    <dbReference type="NCBI Taxonomy" id="155417"/>
    <lineage>
        <taxon>Eukaryota</taxon>
        <taxon>Fungi</taxon>
        <taxon>Dikarya</taxon>
        <taxon>Ascomycota</taxon>
        <taxon>Pezizomycotina</taxon>
        <taxon>Sordariomycetes</taxon>
        <taxon>Xylariomycetidae</taxon>
        <taxon>Xylariales</taxon>
        <taxon>Xylariales incertae sedis</taxon>
        <taxon>Monosporascus</taxon>
    </lineage>
</organism>
<dbReference type="InterPro" id="IPR000254">
    <property type="entry name" value="CBD"/>
</dbReference>
<dbReference type="Pfam" id="PF00704">
    <property type="entry name" value="Glyco_hydro_18"/>
    <property type="match status" value="1"/>
</dbReference>
<evidence type="ECO:0000256" key="11">
    <source>
        <dbReference type="ARBA" id="ARBA00023326"/>
    </source>
</evidence>
<dbReference type="OrthoDB" id="2425929at2759"/>
<keyword evidence="5" id="KW-0147">Chitin-binding</keyword>
<evidence type="ECO:0000256" key="13">
    <source>
        <dbReference type="RuleBase" id="RU000489"/>
    </source>
</evidence>
<evidence type="ECO:0000259" key="17">
    <source>
        <dbReference type="PROSITE" id="PS51910"/>
    </source>
</evidence>
<evidence type="ECO:0000256" key="1">
    <source>
        <dbReference type="ARBA" id="ARBA00000822"/>
    </source>
</evidence>
<evidence type="ECO:0000256" key="5">
    <source>
        <dbReference type="ARBA" id="ARBA00022669"/>
    </source>
</evidence>
<gene>
    <name evidence="18" type="ORF">DL764_009370</name>
</gene>
<feature type="domain" description="CBM1" evidence="16">
    <location>
        <begin position="347"/>
        <end position="382"/>
    </location>
</feature>
<keyword evidence="7 13" id="KW-0378">Hydrolase</keyword>
<evidence type="ECO:0000256" key="6">
    <source>
        <dbReference type="ARBA" id="ARBA00022729"/>
    </source>
</evidence>
<comment type="caution">
    <text evidence="18">The sequence shown here is derived from an EMBL/GenBank/DDBJ whole genome shotgun (WGS) entry which is preliminary data.</text>
</comment>
<dbReference type="SUPFAM" id="SSF57180">
    <property type="entry name" value="Cellulose-binding domain"/>
    <property type="match status" value="1"/>
</dbReference>
<dbReference type="EC" id="3.2.1.14" evidence="3"/>
<reference evidence="18 19" key="1">
    <citation type="submission" date="2018-06" db="EMBL/GenBank/DDBJ databases">
        <title>Complete Genomes of Monosporascus.</title>
        <authorList>
            <person name="Robinson A.J."/>
            <person name="Natvig D.O."/>
        </authorList>
    </citation>
    <scope>NUCLEOTIDE SEQUENCE [LARGE SCALE GENOMIC DNA]</scope>
    <source>
        <strain evidence="18 19">CBS 110550</strain>
    </source>
</reference>
<dbReference type="STRING" id="155417.A0A4Q4SV66"/>
<feature type="domain" description="GH18" evidence="17">
    <location>
        <begin position="29"/>
        <end position="322"/>
    </location>
</feature>
<evidence type="ECO:0000256" key="4">
    <source>
        <dbReference type="ARBA" id="ARBA00022525"/>
    </source>
</evidence>
<dbReference type="PROSITE" id="PS51910">
    <property type="entry name" value="GH18_2"/>
    <property type="match status" value="1"/>
</dbReference>
<dbReference type="InterPro" id="IPR017853">
    <property type="entry name" value="GH"/>
</dbReference>
<feature type="signal peptide" evidence="15">
    <location>
        <begin position="1"/>
        <end position="21"/>
    </location>
</feature>
<dbReference type="AlphaFoldDB" id="A0A4Q4SV66"/>
<keyword evidence="8" id="KW-0146">Chitin degradation</keyword>
<feature type="region of interest" description="Disordered" evidence="14">
    <location>
        <begin position="317"/>
        <end position="370"/>
    </location>
</feature>
<dbReference type="GO" id="GO:0008843">
    <property type="term" value="F:endochitinase activity"/>
    <property type="evidence" value="ECO:0007669"/>
    <property type="project" value="UniProtKB-EC"/>
</dbReference>
<dbReference type="InterPro" id="IPR050542">
    <property type="entry name" value="Glycosyl_Hydrlase18_Chitinase"/>
</dbReference>
<comment type="catalytic activity">
    <reaction evidence="1">
        <text>Random endo-hydrolysis of N-acetyl-beta-D-glucosaminide (1-&gt;4)-beta-linkages in chitin and chitodextrins.</text>
        <dbReference type="EC" id="3.2.1.14"/>
    </reaction>
</comment>
<dbReference type="GO" id="GO:0000272">
    <property type="term" value="P:polysaccharide catabolic process"/>
    <property type="evidence" value="ECO:0007669"/>
    <property type="project" value="UniProtKB-KW"/>
</dbReference>
<evidence type="ECO:0000256" key="12">
    <source>
        <dbReference type="ARBA" id="ARBA00025727"/>
    </source>
</evidence>
<dbReference type="PANTHER" id="PTHR45708">
    <property type="entry name" value="ENDOCHITINASE"/>
    <property type="match status" value="1"/>
</dbReference>
<evidence type="ECO:0000256" key="7">
    <source>
        <dbReference type="ARBA" id="ARBA00022801"/>
    </source>
</evidence>
<evidence type="ECO:0000256" key="3">
    <source>
        <dbReference type="ARBA" id="ARBA00012729"/>
    </source>
</evidence>
<evidence type="ECO:0000313" key="18">
    <source>
        <dbReference type="EMBL" id="RYO84204.1"/>
    </source>
</evidence>
<evidence type="ECO:0000259" key="16">
    <source>
        <dbReference type="PROSITE" id="PS51164"/>
    </source>
</evidence>
<dbReference type="GO" id="GO:0006032">
    <property type="term" value="P:chitin catabolic process"/>
    <property type="evidence" value="ECO:0007669"/>
    <property type="project" value="UniProtKB-KW"/>
</dbReference>
<name>A0A4Q4SV66_9PEZI</name>
<keyword evidence="11" id="KW-0624">Polysaccharide degradation</keyword>
<feature type="compositionally biased region" description="Pro residues" evidence="14">
    <location>
        <begin position="326"/>
        <end position="343"/>
    </location>
</feature>
<accession>A0A4Q4SV66</accession>
<keyword evidence="10 13" id="KW-0326">Glycosidase</keyword>
<protein>
    <recommendedName>
        <fullName evidence="3">chitinase</fullName>
        <ecNumber evidence="3">3.2.1.14</ecNumber>
    </recommendedName>
</protein>
<dbReference type="Pfam" id="PF00734">
    <property type="entry name" value="CBM_1"/>
    <property type="match status" value="1"/>
</dbReference>
<dbReference type="EMBL" id="QJNU01000868">
    <property type="protein sequence ID" value="RYO84204.1"/>
    <property type="molecule type" value="Genomic_DNA"/>
</dbReference>
<keyword evidence="6 15" id="KW-0732">Signal</keyword>
<keyword evidence="4" id="KW-0964">Secreted</keyword>
<keyword evidence="9" id="KW-0119">Carbohydrate metabolism</keyword>
<sequence>MGAFKFSFAALATLFASSALAGFDPSSKSNVVVYWGQNSAGQADSQKRLAEYCNDDKIDIIPIAFLNGLNPMIVNFASATDRCTPIAGTQLFRCPEIEEDIKTCQAKGKTILLSIGGMTYSQGGFANAAEARQVADNVWDMFGSNTATPNRPFGSAVIDGFDMDFEATARNLAPFANQLRTRMNSAGKPMYMTAAPQCVYPDAAMNEMLNGAVDFDFIMIQFYNNWCGVVNFRPDANPNPYNFGEWDAWARQTSRNKDVKVLAGVPASAGAGGGYIPAGQLDPVLQFSKQYSSFSGAMIWDMSQLFRNGGFLDGVASSLNKSGGTDPPPTTPPVDPQPEPTSGPSPGKVPQYGQCGGEGYTGPTECEPPYTCQGTQWWKSCK</sequence>